<dbReference type="InterPro" id="IPR036366">
    <property type="entry name" value="PGBDSf"/>
</dbReference>
<feature type="active site" description="Proton donor/acceptor" evidence="7">
    <location>
        <position position="431"/>
    </location>
</feature>
<feature type="active site" description="Nucleophile" evidence="7">
    <location>
        <position position="450"/>
    </location>
</feature>
<dbReference type="InterPro" id="IPR005490">
    <property type="entry name" value="LD_TPept_cat_dom"/>
</dbReference>
<dbReference type="GO" id="GO:0016740">
    <property type="term" value="F:transferase activity"/>
    <property type="evidence" value="ECO:0007669"/>
    <property type="project" value="UniProtKB-KW"/>
</dbReference>
<keyword evidence="5 7" id="KW-0573">Peptidoglycan synthesis</keyword>
<comment type="pathway">
    <text evidence="1 7">Cell wall biogenesis; peptidoglycan biosynthesis.</text>
</comment>
<dbReference type="InterPro" id="IPR045380">
    <property type="entry name" value="LD_TPept_scaffold_dom"/>
</dbReference>
<dbReference type="Proteomes" id="UP000199302">
    <property type="component" value="Unassembled WGS sequence"/>
</dbReference>
<evidence type="ECO:0000256" key="4">
    <source>
        <dbReference type="ARBA" id="ARBA00022960"/>
    </source>
</evidence>
<dbReference type="InterPro" id="IPR052905">
    <property type="entry name" value="LD-transpeptidase_YkuD-like"/>
</dbReference>
<dbReference type="Gene3D" id="2.40.440.10">
    <property type="entry name" value="L,D-transpeptidase catalytic domain-like"/>
    <property type="match status" value="1"/>
</dbReference>
<sequence length="539" mass="59808">MHLSFPSPRARARSGLTGLLLLIAALTMALPGLARAQVTAFNQAVATAAAGDRDIAGFYKAVNYEGIWTGKDDRARRAALISALERAGDHGLPTARFSPDALKAKMDATKDPAALGRLEVEISALFLDYARSLQTGLLTPSRIDEGLVREVPYRARQSYLVNLMKSDPRGFFNALAPRTPEYTRLMKEKLRLETLIGRGGWGPTVAATKLEPGASGPSVIALRDRLAAMGFIGRSATQTYDAEIQSAVQQFQLAHGLSPDGVAGSGTLKELNASPERRLQSVIVAMERERWFNRPRGKRHVLVNLTDFKARIIDNNAVTFETRTVVGANQSDRRSPEFSDVMEFLVINPSWYVPRSIATKEYLPMLQENPNAVRHLEITDSNGRRIDRSAVDFTSLTEKTFPFAMREPPSQGNALGIVKFMFPNRYNIYLHDTPAKSLFSREVRAYSHGCIRLAEPREFAYALLARQTADPQGYFQSVLATGRETRVNLKQPVPVHIIYRTAYTQADGRTQFRRDVYGRDARIWAALAKEGVALRSVQG</sequence>
<dbReference type="GO" id="GO:0008360">
    <property type="term" value="P:regulation of cell shape"/>
    <property type="evidence" value="ECO:0007669"/>
    <property type="project" value="UniProtKB-UniRule"/>
</dbReference>
<dbReference type="GO" id="GO:0004180">
    <property type="term" value="F:carboxypeptidase activity"/>
    <property type="evidence" value="ECO:0007669"/>
    <property type="project" value="UniProtKB-ARBA"/>
</dbReference>
<dbReference type="GO" id="GO:0071555">
    <property type="term" value="P:cell wall organization"/>
    <property type="evidence" value="ECO:0007669"/>
    <property type="project" value="UniProtKB-UniRule"/>
</dbReference>
<dbReference type="PANTHER" id="PTHR41533:SF2">
    <property type="entry name" value="BLR7131 PROTEIN"/>
    <property type="match status" value="1"/>
</dbReference>
<dbReference type="InterPro" id="IPR036365">
    <property type="entry name" value="PGBD-like_sf"/>
</dbReference>
<keyword evidence="6 7" id="KW-0961">Cell wall biogenesis/degradation</keyword>
<feature type="domain" description="L,D-TPase catalytic" evidence="9">
    <location>
        <begin position="299"/>
        <end position="479"/>
    </location>
</feature>
<evidence type="ECO:0000259" key="9">
    <source>
        <dbReference type="PROSITE" id="PS52029"/>
    </source>
</evidence>
<organism evidence="10 11">
    <name type="scientific">Poseidonocella sedimentorum</name>
    <dbReference type="NCBI Taxonomy" id="871652"/>
    <lineage>
        <taxon>Bacteria</taxon>
        <taxon>Pseudomonadati</taxon>
        <taxon>Pseudomonadota</taxon>
        <taxon>Alphaproteobacteria</taxon>
        <taxon>Rhodobacterales</taxon>
        <taxon>Roseobacteraceae</taxon>
        <taxon>Poseidonocella</taxon>
    </lineage>
</organism>
<evidence type="ECO:0000256" key="2">
    <source>
        <dbReference type="ARBA" id="ARBA00005992"/>
    </source>
</evidence>
<evidence type="ECO:0000313" key="10">
    <source>
        <dbReference type="EMBL" id="SFR17040.1"/>
    </source>
</evidence>
<evidence type="ECO:0000256" key="7">
    <source>
        <dbReference type="PROSITE-ProRule" id="PRU01373"/>
    </source>
</evidence>
<keyword evidence="3" id="KW-0808">Transferase</keyword>
<proteinExistence type="inferred from homology"/>
<dbReference type="Pfam" id="PF20142">
    <property type="entry name" value="Scaffold"/>
    <property type="match status" value="1"/>
</dbReference>
<dbReference type="InterPro" id="IPR002477">
    <property type="entry name" value="Peptidoglycan-bd-like"/>
</dbReference>
<keyword evidence="8" id="KW-0732">Signal</keyword>
<evidence type="ECO:0000256" key="8">
    <source>
        <dbReference type="SAM" id="SignalP"/>
    </source>
</evidence>
<evidence type="ECO:0000256" key="1">
    <source>
        <dbReference type="ARBA" id="ARBA00004752"/>
    </source>
</evidence>
<dbReference type="GO" id="GO:0009252">
    <property type="term" value="P:peptidoglycan biosynthetic process"/>
    <property type="evidence" value="ECO:0007669"/>
    <property type="project" value="UniProtKB-UniPathway"/>
</dbReference>
<dbReference type="Pfam" id="PF01471">
    <property type="entry name" value="PG_binding_1"/>
    <property type="match status" value="1"/>
</dbReference>
<keyword evidence="11" id="KW-1185">Reference proteome</keyword>
<feature type="chain" id="PRO_5011699669" evidence="8">
    <location>
        <begin position="37"/>
        <end position="539"/>
    </location>
</feature>
<dbReference type="PANTHER" id="PTHR41533">
    <property type="entry name" value="L,D-TRANSPEPTIDASE HI_1667-RELATED"/>
    <property type="match status" value="1"/>
</dbReference>
<dbReference type="CDD" id="cd16913">
    <property type="entry name" value="YkuD_like"/>
    <property type="match status" value="1"/>
</dbReference>
<comment type="similarity">
    <text evidence="2">Belongs to the YkuD family.</text>
</comment>
<evidence type="ECO:0000256" key="3">
    <source>
        <dbReference type="ARBA" id="ARBA00022679"/>
    </source>
</evidence>
<evidence type="ECO:0000313" key="11">
    <source>
        <dbReference type="Proteomes" id="UP000199302"/>
    </source>
</evidence>
<protein>
    <submittedName>
        <fullName evidence="10">Murein L,D-transpeptidase YcbB/YkuD</fullName>
    </submittedName>
</protein>
<evidence type="ECO:0000256" key="5">
    <source>
        <dbReference type="ARBA" id="ARBA00022984"/>
    </source>
</evidence>
<gene>
    <name evidence="10" type="ORF">SAMN04515673_11211</name>
</gene>
<dbReference type="SUPFAM" id="SSF47090">
    <property type="entry name" value="PGBD-like"/>
    <property type="match status" value="1"/>
</dbReference>
<dbReference type="SUPFAM" id="SSF141523">
    <property type="entry name" value="L,D-transpeptidase catalytic domain-like"/>
    <property type="match status" value="1"/>
</dbReference>
<name>A0A1I6EH23_9RHOB</name>
<dbReference type="STRING" id="871652.SAMN04515673_11211"/>
<dbReference type="InterPro" id="IPR038063">
    <property type="entry name" value="Transpep_catalytic_dom"/>
</dbReference>
<reference evidence="10 11" key="1">
    <citation type="submission" date="2016-10" db="EMBL/GenBank/DDBJ databases">
        <authorList>
            <person name="de Groot N.N."/>
        </authorList>
    </citation>
    <scope>NUCLEOTIDE SEQUENCE [LARGE SCALE GENOMIC DNA]</scope>
    <source>
        <strain evidence="11">KMM 9023,NRIC 0796,JCM 17311,KCTC 23692</strain>
    </source>
</reference>
<accession>A0A1I6EH23</accession>
<dbReference type="Gene3D" id="1.10.101.10">
    <property type="entry name" value="PGBD-like superfamily/PGBD"/>
    <property type="match status" value="1"/>
</dbReference>
<dbReference type="EMBL" id="FOYI01000012">
    <property type="protein sequence ID" value="SFR17040.1"/>
    <property type="molecule type" value="Genomic_DNA"/>
</dbReference>
<evidence type="ECO:0000256" key="6">
    <source>
        <dbReference type="ARBA" id="ARBA00023316"/>
    </source>
</evidence>
<dbReference type="AlphaFoldDB" id="A0A1I6EH23"/>
<dbReference type="UniPathway" id="UPA00219"/>
<dbReference type="Pfam" id="PF03734">
    <property type="entry name" value="YkuD"/>
    <property type="match status" value="1"/>
</dbReference>
<feature type="signal peptide" evidence="8">
    <location>
        <begin position="1"/>
        <end position="36"/>
    </location>
</feature>
<keyword evidence="4 7" id="KW-0133">Cell shape</keyword>
<dbReference type="PROSITE" id="PS52029">
    <property type="entry name" value="LD_TPASE"/>
    <property type="match status" value="1"/>
</dbReference>